<keyword evidence="2" id="KW-1185">Reference proteome</keyword>
<dbReference type="EMBL" id="LT960612">
    <property type="protein sequence ID" value="SON53428.1"/>
    <property type="molecule type" value="Genomic_DNA"/>
</dbReference>
<gene>
    <name evidence="1" type="ORF">VTAP4600_B1817</name>
</gene>
<protein>
    <submittedName>
        <fullName evidence="1">Uncharacterized protein</fullName>
    </submittedName>
</protein>
<dbReference type="Proteomes" id="UP000235828">
    <property type="component" value="Chromosome B"/>
</dbReference>
<organism evidence="1 2">
    <name type="scientific">Vibrio tapetis subsp. tapetis</name>
    <dbReference type="NCBI Taxonomy" id="1671868"/>
    <lineage>
        <taxon>Bacteria</taxon>
        <taxon>Pseudomonadati</taxon>
        <taxon>Pseudomonadota</taxon>
        <taxon>Gammaproteobacteria</taxon>
        <taxon>Vibrionales</taxon>
        <taxon>Vibrionaceae</taxon>
        <taxon>Vibrio</taxon>
    </lineage>
</organism>
<proteinExistence type="predicted"/>
<evidence type="ECO:0000313" key="2">
    <source>
        <dbReference type="Proteomes" id="UP000235828"/>
    </source>
</evidence>
<dbReference type="KEGG" id="vta:B1817"/>
<sequence>METPWGYQKRDKGQLTGIMASSERLMAAESSLKPVFSGTRRG</sequence>
<reference evidence="1 2" key="1">
    <citation type="submission" date="2017-10" db="EMBL/GenBank/DDBJ databases">
        <authorList>
            <person name="Banno H."/>
            <person name="Chua N.-H."/>
        </authorList>
    </citation>
    <scope>NUCLEOTIDE SEQUENCE [LARGE SCALE GENOMIC DNA]</scope>
    <source>
        <strain evidence="1">Vibrio tapetis CECT4600</strain>
    </source>
</reference>
<accession>A0A2N8ZND0</accession>
<dbReference type="AlphaFoldDB" id="A0A2N8ZND0"/>
<name>A0A2N8ZND0_9VIBR</name>
<evidence type="ECO:0000313" key="1">
    <source>
        <dbReference type="EMBL" id="SON53428.1"/>
    </source>
</evidence>